<proteinExistence type="predicted"/>
<organism evidence="2 3">
    <name type="scientific">Sphaeroforma arctica JP610</name>
    <dbReference type="NCBI Taxonomy" id="667725"/>
    <lineage>
        <taxon>Eukaryota</taxon>
        <taxon>Ichthyosporea</taxon>
        <taxon>Ichthyophonida</taxon>
        <taxon>Sphaeroforma</taxon>
    </lineage>
</organism>
<evidence type="ECO:0000313" key="3">
    <source>
        <dbReference type="Proteomes" id="UP000054560"/>
    </source>
</evidence>
<feature type="region of interest" description="Disordered" evidence="1">
    <location>
        <begin position="1"/>
        <end position="313"/>
    </location>
</feature>
<evidence type="ECO:0000313" key="2">
    <source>
        <dbReference type="EMBL" id="KNC85679.1"/>
    </source>
</evidence>
<feature type="compositionally biased region" description="Polar residues" evidence="1">
    <location>
        <begin position="1"/>
        <end position="11"/>
    </location>
</feature>
<feature type="compositionally biased region" description="Polar residues" evidence="1">
    <location>
        <begin position="255"/>
        <end position="268"/>
    </location>
</feature>
<feature type="compositionally biased region" description="Basic and acidic residues" evidence="1">
    <location>
        <begin position="236"/>
        <end position="251"/>
    </location>
</feature>
<evidence type="ECO:0000256" key="1">
    <source>
        <dbReference type="SAM" id="MobiDB-lite"/>
    </source>
</evidence>
<feature type="compositionally biased region" description="Low complexity" evidence="1">
    <location>
        <begin position="270"/>
        <end position="282"/>
    </location>
</feature>
<accession>A0A0L0G9V1</accession>
<dbReference type="GeneID" id="25902632"/>
<feature type="compositionally biased region" description="Acidic residues" evidence="1">
    <location>
        <begin position="217"/>
        <end position="227"/>
    </location>
</feature>
<feature type="compositionally biased region" description="Basic and acidic residues" evidence="1">
    <location>
        <begin position="195"/>
        <end position="214"/>
    </location>
</feature>
<dbReference type="EMBL" id="KQ241689">
    <property type="protein sequence ID" value="KNC85679.1"/>
    <property type="molecule type" value="Genomic_DNA"/>
</dbReference>
<feature type="compositionally biased region" description="Polar residues" evidence="1">
    <location>
        <begin position="19"/>
        <end position="28"/>
    </location>
</feature>
<feature type="compositionally biased region" description="Basic and acidic residues" evidence="1">
    <location>
        <begin position="99"/>
        <end position="109"/>
    </location>
</feature>
<keyword evidence="3" id="KW-1185">Reference proteome</keyword>
<gene>
    <name evidence="2" type="ORF">SARC_02128</name>
</gene>
<feature type="compositionally biased region" description="Basic residues" evidence="1">
    <location>
        <begin position="283"/>
        <end position="295"/>
    </location>
</feature>
<dbReference type="AlphaFoldDB" id="A0A0L0G9V1"/>
<dbReference type="Proteomes" id="UP000054560">
    <property type="component" value="Unassembled WGS sequence"/>
</dbReference>
<sequence length="313" mass="33301">TLPNQSDTPASKRSRPASDPQSTAQNTSKRPKISNDPQSTRKGRRTRSQPTSPRPGPIPDVESILKSQQKAARDGDSGSSEKTFSPLATRRQRSHHAPTRTDNKSEDRPSNTTPDDVDSETKDIRTRKTAGMKSVGKGKTGQARRRVVADPTAAAGKKARGTVVKGSAVRVGKSVRSARAQTGHRPPSHPGNARKGGDKPGLSDDESWAEKESSAEVSDESTSEVESSDAGSDFEPNVKMEDFSGVEDHVRTRGSLRTGTVGSNTGTSLGKRAGTRGSTGTRGVRKSRGKSRKSARTSGTNTAEPTPKRIGKR</sequence>
<feature type="non-terminal residue" evidence="2">
    <location>
        <position position="1"/>
    </location>
</feature>
<reference evidence="2 3" key="1">
    <citation type="submission" date="2011-02" db="EMBL/GenBank/DDBJ databases">
        <title>The Genome Sequence of Sphaeroforma arctica JP610.</title>
        <authorList>
            <consortium name="The Broad Institute Genome Sequencing Platform"/>
            <person name="Russ C."/>
            <person name="Cuomo C."/>
            <person name="Young S.K."/>
            <person name="Zeng Q."/>
            <person name="Gargeya S."/>
            <person name="Alvarado L."/>
            <person name="Berlin A."/>
            <person name="Chapman S.B."/>
            <person name="Chen Z."/>
            <person name="Freedman E."/>
            <person name="Gellesch M."/>
            <person name="Goldberg J."/>
            <person name="Griggs A."/>
            <person name="Gujja S."/>
            <person name="Heilman E."/>
            <person name="Heiman D."/>
            <person name="Howarth C."/>
            <person name="Mehta T."/>
            <person name="Neiman D."/>
            <person name="Pearson M."/>
            <person name="Roberts A."/>
            <person name="Saif S."/>
            <person name="Shea T."/>
            <person name="Shenoy N."/>
            <person name="Sisk P."/>
            <person name="Stolte C."/>
            <person name="Sykes S."/>
            <person name="White J."/>
            <person name="Yandava C."/>
            <person name="Burger G."/>
            <person name="Gray M.W."/>
            <person name="Holland P.W.H."/>
            <person name="King N."/>
            <person name="Lang F.B.F."/>
            <person name="Roger A.J."/>
            <person name="Ruiz-Trillo I."/>
            <person name="Haas B."/>
            <person name="Nusbaum C."/>
            <person name="Birren B."/>
        </authorList>
    </citation>
    <scope>NUCLEOTIDE SEQUENCE [LARGE SCALE GENOMIC DNA]</scope>
    <source>
        <strain evidence="2 3">JP610</strain>
    </source>
</reference>
<name>A0A0L0G9V1_9EUKA</name>
<protein>
    <submittedName>
        <fullName evidence="2">Uncharacterized protein</fullName>
    </submittedName>
</protein>
<dbReference type="RefSeq" id="XP_014159581.1">
    <property type="nucleotide sequence ID" value="XM_014304106.1"/>
</dbReference>